<dbReference type="Pfam" id="PF02144">
    <property type="entry name" value="Rad1"/>
    <property type="match status" value="1"/>
</dbReference>
<accession>A0ABQ8M164</accession>
<keyword evidence="7 10" id="KW-0472">Membrane</keyword>
<evidence type="ECO:0000313" key="13">
    <source>
        <dbReference type="EMBL" id="KAI2656251.1"/>
    </source>
</evidence>
<evidence type="ECO:0000256" key="7">
    <source>
        <dbReference type="ARBA" id="ARBA00023136"/>
    </source>
</evidence>
<feature type="transmembrane region" description="Helical" evidence="11">
    <location>
        <begin position="93"/>
        <end position="117"/>
    </location>
</feature>
<evidence type="ECO:0000256" key="1">
    <source>
        <dbReference type="ARBA" id="ARBA00004123"/>
    </source>
</evidence>
<dbReference type="InterPro" id="IPR033118">
    <property type="entry name" value="EXPERA"/>
</dbReference>
<dbReference type="InterPro" id="IPR046938">
    <property type="entry name" value="DNA_clamp_sf"/>
</dbReference>
<comment type="similarity">
    <text evidence="3">Belongs to the rad1 family.</text>
</comment>
<dbReference type="EMBL" id="JACTAM010000015">
    <property type="protein sequence ID" value="KAI2656251.1"/>
    <property type="molecule type" value="Genomic_DNA"/>
</dbReference>
<comment type="caution">
    <text evidence="13">The sequence shown here is derived from an EMBL/GenBank/DDBJ whole genome shotgun (WGS) entry which is preliminary data.</text>
</comment>
<evidence type="ECO:0000256" key="4">
    <source>
        <dbReference type="ARBA" id="ARBA00022692"/>
    </source>
</evidence>
<feature type="domain" description="EXPERA" evidence="12">
    <location>
        <begin position="39"/>
        <end position="184"/>
    </location>
</feature>
<comment type="subcellular location">
    <subcellularLocation>
        <location evidence="2">Membrane</location>
        <topology evidence="2">Multi-pass membrane protein</topology>
    </subcellularLocation>
    <subcellularLocation>
        <location evidence="1">Nucleus</location>
    </subcellularLocation>
</comment>
<keyword evidence="8" id="KW-0234">DNA repair</keyword>
<dbReference type="PRINTS" id="PR01245">
    <property type="entry name" value="RAD1REC1"/>
</dbReference>
<name>A0ABQ8M164_LABRO</name>
<evidence type="ECO:0000256" key="9">
    <source>
        <dbReference type="ARBA" id="ARBA00023242"/>
    </source>
</evidence>
<dbReference type="PRINTS" id="PR01246">
    <property type="entry name" value="RAD1REPAIR"/>
</dbReference>
<keyword evidence="9" id="KW-0539">Nucleus</keyword>
<evidence type="ECO:0000259" key="12">
    <source>
        <dbReference type="PROSITE" id="PS51751"/>
    </source>
</evidence>
<evidence type="ECO:0000256" key="5">
    <source>
        <dbReference type="ARBA" id="ARBA00022763"/>
    </source>
</evidence>
<evidence type="ECO:0000256" key="6">
    <source>
        <dbReference type="ARBA" id="ARBA00022989"/>
    </source>
</evidence>
<protein>
    <submittedName>
        <fullName evidence="13">Cell cycle checkpoint protein RAD1</fullName>
    </submittedName>
</protein>
<gene>
    <name evidence="13" type="ORF">H4Q32_013124</name>
</gene>
<proteinExistence type="inferred from homology"/>
<dbReference type="SUPFAM" id="SSF55979">
    <property type="entry name" value="DNA clamp"/>
    <property type="match status" value="1"/>
</dbReference>
<dbReference type="PANTHER" id="PTHR10870:SF0">
    <property type="entry name" value="CELL CYCLE CHECKPOINT PROTEIN RAD1"/>
    <property type="match status" value="1"/>
</dbReference>
<dbReference type="CDD" id="cd00577">
    <property type="entry name" value="PCNA"/>
    <property type="match status" value="1"/>
</dbReference>
<evidence type="ECO:0000256" key="8">
    <source>
        <dbReference type="ARBA" id="ARBA00023204"/>
    </source>
</evidence>
<dbReference type="PROSITE" id="PS51751">
    <property type="entry name" value="EXPERA"/>
    <property type="match status" value="1"/>
</dbReference>
<feature type="transmembrane region" description="Helical" evidence="11">
    <location>
        <begin position="129"/>
        <end position="150"/>
    </location>
</feature>
<evidence type="ECO:0000256" key="10">
    <source>
        <dbReference type="PROSITE-ProRule" id="PRU01087"/>
    </source>
</evidence>
<dbReference type="InterPro" id="IPR003021">
    <property type="entry name" value="Rad1_Rec1_Rad17"/>
</dbReference>
<organism evidence="13 14">
    <name type="scientific">Labeo rohita</name>
    <name type="common">Indian major carp</name>
    <name type="synonym">Cyprinus rohita</name>
    <dbReference type="NCBI Taxonomy" id="84645"/>
    <lineage>
        <taxon>Eukaryota</taxon>
        <taxon>Metazoa</taxon>
        <taxon>Chordata</taxon>
        <taxon>Craniata</taxon>
        <taxon>Vertebrata</taxon>
        <taxon>Euteleostomi</taxon>
        <taxon>Actinopterygii</taxon>
        <taxon>Neopterygii</taxon>
        <taxon>Teleostei</taxon>
        <taxon>Ostariophysi</taxon>
        <taxon>Cypriniformes</taxon>
        <taxon>Cyprinidae</taxon>
        <taxon>Labeoninae</taxon>
        <taxon>Labeonini</taxon>
        <taxon>Labeo</taxon>
    </lineage>
</organism>
<reference evidence="13 14" key="1">
    <citation type="submission" date="2022-01" db="EMBL/GenBank/DDBJ databases">
        <title>A high-quality chromosome-level genome assembly of rohu carp, Labeo rohita.</title>
        <authorList>
            <person name="Arick M.A. II"/>
            <person name="Hsu C.-Y."/>
            <person name="Magbanua Z."/>
            <person name="Pechanova O."/>
            <person name="Grover C."/>
            <person name="Miller E."/>
            <person name="Thrash A."/>
            <person name="Ezzel L."/>
            <person name="Alam S."/>
            <person name="Benzie J."/>
            <person name="Hamilton M."/>
            <person name="Karsi A."/>
            <person name="Lawrence M.L."/>
            <person name="Peterson D.G."/>
        </authorList>
    </citation>
    <scope>NUCLEOTIDE SEQUENCE [LARGE SCALE GENOMIC DNA]</scope>
    <source>
        <strain evidence="14">BAU-BD-2019</strain>
        <tissue evidence="13">Blood</tissue>
    </source>
</reference>
<sequence length="593" mass="66623">MTKISNDRVEGPIRNRGVTRYSTLATDAKELPKMFLRVLEIIFFLYFLSHIPITLMVDLQPLLPEHLYPSELKNLLHWYAAEFKDPMMMDPPVWFKSFVFCEALVQLPFFPIAAYAFMKGGCKWIRTPAIIYSVHVATTLIPILSHVLFYNFPSAPHPGPQTLKERLTLVSIYAPYLIIPIMILLTMLFSSTYNSTSPKGNASSNSSSDQCGAFEGANEILNSVKNSRRRSQADIDQYILIASLDNAKNLSNILKAISFREHAIFNATQNGLKVTVEDSKCLQANAFIQAEIFQEYIIKEDAVGFQVNLTVLLDCLTIFGGSTVPGVCTALRMCYSGYGYPLTLFLEEGGVVTVCKIKTLEPEEPIDFDFCSTNVTNKVILQSESLKEAFSELDMTSEVLQITILSTFGNSGNAHYDYPKDSDMMELFQCTKIQTNRYKMSLLKPSTKALALSCKVSVRTDSRGFLSLQYLVRNDDGQICFVEYYCCPDEESSLMLMVADALSPKRKSQNSARCLNCRLATNRFSTRSCRGNTVSGQRNITGAKQAHFCRSLISAAFWTRRSFSGICHSPPFHYLEGWQLRPCATNRDCLSAN</sequence>
<dbReference type="Pfam" id="PF05241">
    <property type="entry name" value="EBP"/>
    <property type="match status" value="1"/>
</dbReference>
<dbReference type="Proteomes" id="UP000830375">
    <property type="component" value="Unassembled WGS sequence"/>
</dbReference>
<keyword evidence="14" id="KW-1185">Reference proteome</keyword>
<keyword evidence="6 10" id="KW-1133">Transmembrane helix</keyword>
<evidence type="ECO:0000313" key="14">
    <source>
        <dbReference type="Proteomes" id="UP000830375"/>
    </source>
</evidence>
<evidence type="ECO:0000256" key="2">
    <source>
        <dbReference type="ARBA" id="ARBA00004141"/>
    </source>
</evidence>
<keyword evidence="4 10" id="KW-0812">Transmembrane</keyword>
<evidence type="ECO:0000256" key="11">
    <source>
        <dbReference type="SAM" id="Phobius"/>
    </source>
</evidence>
<feature type="transmembrane region" description="Helical" evidence="11">
    <location>
        <begin position="170"/>
        <end position="189"/>
    </location>
</feature>
<evidence type="ECO:0000256" key="3">
    <source>
        <dbReference type="ARBA" id="ARBA00010991"/>
    </source>
</evidence>
<dbReference type="Gene3D" id="3.70.10.10">
    <property type="match status" value="1"/>
</dbReference>
<dbReference type="PANTHER" id="PTHR10870">
    <property type="entry name" value="CELL CYCLE CHECKPOINT PROTEIN RAD1"/>
    <property type="match status" value="1"/>
</dbReference>
<feature type="transmembrane region" description="Helical" evidence="11">
    <location>
        <begin position="38"/>
        <end position="57"/>
    </location>
</feature>
<keyword evidence="5" id="KW-0227">DNA damage</keyword>
<dbReference type="InterPro" id="IPR003011">
    <property type="entry name" value="Cell_cycle_checkpoint_Rad1"/>
</dbReference>